<dbReference type="PANTHER" id="PTHR43335">
    <property type="entry name" value="ABC TRANSPORTER, ATP-BINDING PROTEIN"/>
    <property type="match status" value="1"/>
</dbReference>
<dbReference type="InterPro" id="IPR027417">
    <property type="entry name" value="P-loop_NTPase"/>
</dbReference>
<feature type="domain" description="ABC transporter" evidence="5">
    <location>
        <begin position="5"/>
        <end position="234"/>
    </location>
</feature>
<dbReference type="SUPFAM" id="SSF52540">
    <property type="entry name" value="P-loop containing nucleoside triphosphate hydrolases"/>
    <property type="match status" value="1"/>
</dbReference>
<dbReference type="PANTHER" id="PTHR43335:SF4">
    <property type="entry name" value="ABC TRANSPORTER, ATP-BINDING PROTEIN"/>
    <property type="match status" value="1"/>
</dbReference>
<dbReference type="InterPro" id="IPR003593">
    <property type="entry name" value="AAA+_ATPase"/>
</dbReference>
<dbReference type="Proteomes" id="UP000886251">
    <property type="component" value="Unassembled WGS sequence"/>
</dbReference>
<dbReference type="CDD" id="cd03230">
    <property type="entry name" value="ABC_DR_subfamily_A"/>
    <property type="match status" value="1"/>
</dbReference>
<evidence type="ECO:0000256" key="2">
    <source>
        <dbReference type="ARBA" id="ARBA00022448"/>
    </source>
</evidence>
<dbReference type="GO" id="GO:0005524">
    <property type="term" value="F:ATP binding"/>
    <property type="evidence" value="ECO:0007669"/>
    <property type="project" value="UniProtKB-KW"/>
</dbReference>
<dbReference type="EMBL" id="DRKP01000164">
    <property type="protein sequence ID" value="HEB97378.1"/>
    <property type="molecule type" value="Genomic_DNA"/>
</dbReference>
<evidence type="ECO:0000313" key="6">
    <source>
        <dbReference type="EMBL" id="HEB97378.1"/>
    </source>
</evidence>
<keyword evidence="4 6" id="KW-0067">ATP-binding</keyword>
<dbReference type="PROSITE" id="PS50893">
    <property type="entry name" value="ABC_TRANSPORTER_2"/>
    <property type="match status" value="1"/>
</dbReference>
<organism evidence="6">
    <name type="scientific">Sedimenticola thiotaurini</name>
    <dbReference type="NCBI Taxonomy" id="1543721"/>
    <lineage>
        <taxon>Bacteria</taxon>
        <taxon>Pseudomonadati</taxon>
        <taxon>Pseudomonadota</taxon>
        <taxon>Gammaproteobacteria</taxon>
        <taxon>Chromatiales</taxon>
        <taxon>Sedimenticolaceae</taxon>
        <taxon>Sedimenticola</taxon>
    </lineage>
</organism>
<comment type="similarity">
    <text evidence="1">Belongs to the ABC transporter superfamily.</text>
</comment>
<evidence type="ECO:0000259" key="5">
    <source>
        <dbReference type="PROSITE" id="PS50893"/>
    </source>
</evidence>
<name>A0A831RPL5_9GAMM</name>
<dbReference type="AlphaFoldDB" id="A0A831RPL5"/>
<dbReference type="Gene3D" id="3.40.50.300">
    <property type="entry name" value="P-loop containing nucleotide triphosphate hydrolases"/>
    <property type="match status" value="1"/>
</dbReference>
<gene>
    <name evidence="6" type="ORF">ENI96_13230</name>
</gene>
<protein>
    <submittedName>
        <fullName evidence="6">ABC transporter ATP-binding protein</fullName>
    </submittedName>
</protein>
<dbReference type="Pfam" id="PF00005">
    <property type="entry name" value="ABC_tran"/>
    <property type="match status" value="1"/>
</dbReference>
<reference evidence="6" key="1">
    <citation type="journal article" date="2020" name="mSystems">
        <title>Genome- and Community-Level Interaction Insights into Carbon Utilization and Element Cycling Functions of Hydrothermarchaeota in Hydrothermal Sediment.</title>
        <authorList>
            <person name="Zhou Z."/>
            <person name="Liu Y."/>
            <person name="Xu W."/>
            <person name="Pan J."/>
            <person name="Luo Z.H."/>
            <person name="Li M."/>
        </authorList>
    </citation>
    <scope>NUCLEOTIDE SEQUENCE [LARGE SCALE GENOMIC DNA]</scope>
    <source>
        <strain evidence="6">HyVt-443</strain>
    </source>
</reference>
<evidence type="ECO:0000256" key="4">
    <source>
        <dbReference type="ARBA" id="ARBA00022840"/>
    </source>
</evidence>
<dbReference type="SMART" id="SM00382">
    <property type="entry name" value="AAA"/>
    <property type="match status" value="1"/>
</dbReference>
<proteinExistence type="inferred from homology"/>
<sequence>METLLELRDIHHWYGGFHAVDGVSLNLAQGEVLGLLGPNGAGKSTTMRILSGALVPTGGRVLIQGLDMARQPLQTRRLLGYLPEQPPLYPNLTVDEYLTFAARLRGVPRRQRHGALATAKEQCGLQDHGRRLIGHLSKGYQQRVGIAQALIHRPALVVLDEPTSGLDPNQIREIRDLIRGLGEDHGVLLSTHILPEVEMVCDRVCIMDRGRLVFSDRLDRLRGRNDGLLIQLQQPPPLEQLQQLPGVAGVEPLGEGRFQLTLDEDADSAVIAERSVRNGWILRELMPRRRNLEQVFVDLTSGARAA</sequence>
<keyword evidence="3" id="KW-0547">Nucleotide-binding</keyword>
<dbReference type="GO" id="GO:0016887">
    <property type="term" value="F:ATP hydrolysis activity"/>
    <property type="evidence" value="ECO:0007669"/>
    <property type="project" value="InterPro"/>
</dbReference>
<accession>A0A831RPL5</accession>
<evidence type="ECO:0000256" key="1">
    <source>
        <dbReference type="ARBA" id="ARBA00005417"/>
    </source>
</evidence>
<dbReference type="InterPro" id="IPR003439">
    <property type="entry name" value="ABC_transporter-like_ATP-bd"/>
</dbReference>
<evidence type="ECO:0000256" key="3">
    <source>
        <dbReference type="ARBA" id="ARBA00022741"/>
    </source>
</evidence>
<comment type="caution">
    <text evidence="6">The sequence shown here is derived from an EMBL/GenBank/DDBJ whole genome shotgun (WGS) entry which is preliminary data.</text>
</comment>
<keyword evidence="2" id="KW-0813">Transport</keyword>